<dbReference type="Gene3D" id="3.30.1490.20">
    <property type="entry name" value="ATP-grasp fold, A domain"/>
    <property type="match status" value="1"/>
</dbReference>
<dbReference type="RefSeq" id="WP_134522711.1">
    <property type="nucleotide sequence ID" value="NZ_SOHH01000043.1"/>
</dbReference>
<reference evidence="3 4" key="1">
    <citation type="submission" date="2019-03" db="EMBL/GenBank/DDBJ databases">
        <title>Genomics of glacier-inhabiting Cryobacterium strains.</title>
        <authorList>
            <person name="Liu Q."/>
            <person name="Xin Y.-H."/>
        </authorList>
    </citation>
    <scope>NUCLEOTIDE SEQUENCE [LARGE SCALE GENOMIC DNA]</scope>
    <source>
        <strain evidence="3 4">Hh4</strain>
    </source>
</reference>
<evidence type="ECO:0000256" key="1">
    <source>
        <dbReference type="PROSITE-ProRule" id="PRU00409"/>
    </source>
</evidence>
<dbReference type="Pfam" id="PF21360">
    <property type="entry name" value="PylC-like_N"/>
    <property type="match status" value="1"/>
</dbReference>
<evidence type="ECO:0000259" key="2">
    <source>
        <dbReference type="PROSITE" id="PS50975"/>
    </source>
</evidence>
<name>A0A4R9BBZ8_9MICO</name>
<keyword evidence="4" id="KW-1185">Reference proteome</keyword>
<dbReference type="AlphaFoldDB" id="A0A4R9BBZ8"/>
<dbReference type="Gene3D" id="3.30.470.20">
    <property type="entry name" value="ATP-grasp fold, B domain"/>
    <property type="match status" value="1"/>
</dbReference>
<dbReference type="SUPFAM" id="SSF56059">
    <property type="entry name" value="Glutathione synthetase ATP-binding domain-like"/>
    <property type="match status" value="1"/>
</dbReference>
<dbReference type="Gene3D" id="3.40.50.20">
    <property type="match status" value="1"/>
</dbReference>
<keyword evidence="1" id="KW-0547">Nucleotide-binding</keyword>
<dbReference type="Pfam" id="PF02655">
    <property type="entry name" value="ATP-grasp_3"/>
    <property type="match status" value="1"/>
</dbReference>
<evidence type="ECO:0000313" key="3">
    <source>
        <dbReference type="EMBL" id="TFD80579.1"/>
    </source>
</evidence>
<dbReference type="PROSITE" id="PS50975">
    <property type="entry name" value="ATP_GRASP"/>
    <property type="match status" value="1"/>
</dbReference>
<accession>A0A4R9BBZ8</accession>
<feature type="domain" description="ATP-grasp" evidence="2">
    <location>
        <begin position="120"/>
        <end position="292"/>
    </location>
</feature>
<keyword evidence="1" id="KW-0067">ATP-binding</keyword>
<dbReference type="Proteomes" id="UP000298313">
    <property type="component" value="Unassembled WGS sequence"/>
</dbReference>
<comment type="caution">
    <text evidence="3">The sequence shown here is derived from an EMBL/GenBank/DDBJ whole genome shotgun (WGS) entry which is preliminary data.</text>
</comment>
<dbReference type="InterPro" id="IPR011761">
    <property type="entry name" value="ATP-grasp"/>
</dbReference>
<dbReference type="EMBL" id="SOHH01000043">
    <property type="protein sequence ID" value="TFD80579.1"/>
    <property type="molecule type" value="Genomic_DNA"/>
</dbReference>
<protein>
    <submittedName>
        <fullName evidence="3">ATP-grasp domain-containing protein</fullName>
    </submittedName>
</protein>
<evidence type="ECO:0000313" key="4">
    <source>
        <dbReference type="Proteomes" id="UP000298313"/>
    </source>
</evidence>
<dbReference type="OrthoDB" id="24041at2"/>
<dbReference type="InterPro" id="IPR048764">
    <property type="entry name" value="PylC_N"/>
</dbReference>
<dbReference type="InterPro" id="IPR013815">
    <property type="entry name" value="ATP_grasp_subdomain_1"/>
</dbReference>
<dbReference type="GO" id="GO:0005524">
    <property type="term" value="F:ATP binding"/>
    <property type="evidence" value="ECO:0007669"/>
    <property type="project" value="UniProtKB-UniRule"/>
</dbReference>
<gene>
    <name evidence="3" type="ORF">E3T48_04880</name>
</gene>
<organism evidence="3 4">
    <name type="scientific">Cryobacterium fucosi</name>
    <dbReference type="NCBI Taxonomy" id="1259157"/>
    <lineage>
        <taxon>Bacteria</taxon>
        <taxon>Bacillati</taxon>
        <taxon>Actinomycetota</taxon>
        <taxon>Actinomycetes</taxon>
        <taxon>Micrococcales</taxon>
        <taxon>Microbacteriaceae</taxon>
        <taxon>Cryobacterium</taxon>
    </lineage>
</organism>
<sequence length="326" mass="35621">MQSNSWLLSSGGRRGALVDLLRESTLPVRSRVVVTDVSRLSAAGRRADEFELVPKISADDFAFQTLRICEKHGCSTVVPTIDPEIAVFARARSEFRQHGVDIWVSSPHVAELGWDKWELYKWLTDSGYPTIDTQEIAESRHVPFLGRVVAKPRSGSSSIGVVIADQVESLGVESLADDYILQRFAPGIEVTVDVAVDARGKVLATVPRRRLEVRAGEVSKGVTIHVPQIEALVRDLVTALPGAYGILNVQVIYDPATNSPKILEINPRFGGGYPLSHAAGGDLIGAMLRSKTGDTVSAEWKPGTVMLRYDAAEFYPNQDFVLSPWS</sequence>
<dbReference type="GO" id="GO:0046872">
    <property type="term" value="F:metal ion binding"/>
    <property type="evidence" value="ECO:0007669"/>
    <property type="project" value="InterPro"/>
</dbReference>
<dbReference type="InterPro" id="IPR003806">
    <property type="entry name" value="ATP-grasp_PylC-type"/>
</dbReference>
<proteinExistence type="predicted"/>